<feature type="region of interest" description="Disordered" evidence="1">
    <location>
        <begin position="735"/>
        <end position="816"/>
    </location>
</feature>
<keyword evidence="3" id="KW-1185">Reference proteome</keyword>
<feature type="region of interest" description="Disordered" evidence="1">
    <location>
        <begin position="229"/>
        <end position="249"/>
    </location>
</feature>
<evidence type="ECO:0000256" key="1">
    <source>
        <dbReference type="SAM" id="MobiDB-lite"/>
    </source>
</evidence>
<comment type="caution">
    <text evidence="2">The sequence shown here is derived from an EMBL/GenBank/DDBJ whole genome shotgun (WGS) entry which is preliminary data.</text>
</comment>
<reference evidence="2 3" key="1">
    <citation type="submission" date="2019-10" db="EMBL/GenBank/DDBJ databases">
        <authorList>
            <person name="Palmer J.M."/>
        </authorList>
    </citation>
    <scope>NUCLEOTIDE SEQUENCE [LARGE SCALE GENOMIC DNA]</scope>
    <source>
        <strain evidence="2 3">TWF718</strain>
    </source>
</reference>
<accession>A0AAN8RBJ6</accession>
<dbReference type="Proteomes" id="UP001313282">
    <property type="component" value="Unassembled WGS sequence"/>
</dbReference>
<feature type="compositionally biased region" description="Polar residues" evidence="1">
    <location>
        <begin position="739"/>
        <end position="785"/>
    </location>
</feature>
<sequence>MKLKNTGGWPLLILVMNNGIFVEAFKYKNLNPIISSPDNPTIPLSPEVGRLVDPGFAELGPLPNIKYYNLTGEIFNGQRIDRNINNENDRTEVITEFSEIHAYKSATTAFYTTDPKCPVRVCRDGGLWQYRFCMTRDMEDLSGVQFYQSDFTYTGHQVAARYADDWNSIRTELLPHLPRASESEPLVFARFDYRYSFKNGTIPSEEEMKLPPYEVQILFGGCTPEEIKRDGLELSPSGDSSPSPTPQQKMATIKTATITTATQPAEPATLMASAKPTKSVQSGDVPLENRGWYMKCFAEPYSMPFKQNSNLSTIFNIKEKIKTGSLKPVFDYKQNPKGNCRQHYCDPSSDVKVSLCSEESISYDGNLYLPELIEKALEGLKSDACYEGRRITSDPKFYRVSNLQWVCKDMPGVTIGPEVTIGQLEAGMSCDAFISRLQQTPSRPNLGVAPSVYGVSSTAHNMPMPTAYDSPPSPPAPTTVKTYARTSTNTTEVEIPPPQVKQIPYYERNFAKTGKGGNSLWLFKETEQTGGLDPNCTLKLQRGLYKTRSDEKFKTFQKFPDFIVKLPADREAFEGDCTHYYCDDSSKALVSMCGKWWNGLPAPYAETIMPSYNVNAGRLIAKTRWLTYFCNTVDSKNLEWANSCDYKDYNTDYQLERMRPSIKLHKLHIRSRGLVRDFSPEAGMIGPSAFKVESLSLYGFDNCYDWNQTLFRPGTSSGTGITVLYNSGRRYKNVKEKPSTSLTPPENSASTLSTQISSPTAPTDSLSTVLETTVQEASPTATTSKWRLEPAPTLAGSERPDPREHPPSEDPDWPWQ</sequence>
<protein>
    <submittedName>
        <fullName evidence="2">Uncharacterized protein</fullName>
    </submittedName>
</protein>
<evidence type="ECO:0000313" key="3">
    <source>
        <dbReference type="Proteomes" id="UP001313282"/>
    </source>
</evidence>
<dbReference type="EMBL" id="JAVHNR010000007">
    <property type="protein sequence ID" value="KAK6336762.1"/>
    <property type="molecule type" value="Genomic_DNA"/>
</dbReference>
<name>A0AAN8RBJ6_9PEZI</name>
<feature type="compositionally biased region" description="Low complexity" evidence="1">
    <location>
        <begin position="235"/>
        <end position="249"/>
    </location>
</feature>
<feature type="compositionally biased region" description="Basic and acidic residues" evidence="1">
    <location>
        <begin position="798"/>
        <end position="808"/>
    </location>
</feature>
<gene>
    <name evidence="2" type="ORF">TWF718_009552</name>
</gene>
<dbReference type="AlphaFoldDB" id="A0AAN8RBJ6"/>
<evidence type="ECO:0000313" key="2">
    <source>
        <dbReference type="EMBL" id="KAK6336762.1"/>
    </source>
</evidence>
<proteinExistence type="predicted"/>
<organism evidence="2 3">
    <name type="scientific">Orbilia javanica</name>
    <dbReference type="NCBI Taxonomy" id="47235"/>
    <lineage>
        <taxon>Eukaryota</taxon>
        <taxon>Fungi</taxon>
        <taxon>Dikarya</taxon>
        <taxon>Ascomycota</taxon>
        <taxon>Pezizomycotina</taxon>
        <taxon>Orbiliomycetes</taxon>
        <taxon>Orbiliales</taxon>
        <taxon>Orbiliaceae</taxon>
        <taxon>Orbilia</taxon>
    </lineage>
</organism>